<reference evidence="2 3" key="2">
    <citation type="submission" date="2024-10" db="EMBL/GenBank/DDBJ databases">
        <authorList>
            <person name="Ryan C."/>
        </authorList>
    </citation>
    <scope>NUCLEOTIDE SEQUENCE [LARGE SCALE GENOMIC DNA]</scope>
</reference>
<dbReference type="InterPro" id="IPR055411">
    <property type="entry name" value="LRR_FXL15/At3g58940/PEG3-like"/>
</dbReference>
<protein>
    <recommendedName>
        <fullName evidence="1">F-box/LRR-repeat protein 15/At3g58940/PEG3-like LRR domain-containing protein</fullName>
    </recommendedName>
</protein>
<reference evidence="3" key="1">
    <citation type="submission" date="2024-06" db="EMBL/GenBank/DDBJ databases">
        <authorList>
            <person name="Ryan C."/>
        </authorList>
    </citation>
    <scope>NUCLEOTIDE SEQUENCE [LARGE SCALE GENOMIC DNA]</scope>
</reference>
<evidence type="ECO:0000313" key="2">
    <source>
        <dbReference type="EMBL" id="CAL4990243.1"/>
    </source>
</evidence>
<organism evidence="2 3">
    <name type="scientific">Urochloa decumbens</name>
    <dbReference type="NCBI Taxonomy" id="240449"/>
    <lineage>
        <taxon>Eukaryota</taxon>
        <taxon>Viridiplantae</taxon>
        <taxon>Streptophyta</taxon>
        <taxon>Embryophyta</taxon>
        <taxon>Tracheophyta</taxon>
        <taxon>Spermatophyta</taxon>
        <taxon>Magnoliopsida</taxon>
        <taxon>Liliopsida</taxon>
        <taxon>Poales</taxon>
        <taxon>Poaceae</taxon>
        <taxon>PACMAD clade</taxon>
        <taxon>Panicoideae</taxon>
        <taxon>Panicodae</taxon>
        <taxon>Paniceae</taxon>
        <taxon>Melinidinae</taxon>
        <taxon>Urochloa</taxon>
    </lineage>
</organism>
<dbReference type="SUPFAM" id="SSF81383">
    <property type="entry name" value="F-box domain"/>
    <property type="match status" value="1"/>
</dbReference>
<evidence type="ECO:0000313" key="3">
    <source>
        <dbReference type="Proteomes" id="UP001497457"/>
    </source>
</evidence>
<proteinExistence type="predicted"/>
<dbReference type="CDD" id="cd22160">
    <property type="entry name" value="F-box_AtFBL13-like"/>
    <property type="match status" value="1"/>
</dbReference>
<dbReference type="Pfam" id="PF24758">
    <property type="entry name" value="LRR_At5g56370"/>
    <property type="match status" value="1"/>
</dbReference>
<dbReference type="InterPro" id="IPR036047">
    <property type="entry name" value="F-box-like_dom_sf"/>
</dbReference>
<evidence type="ECO:0000259" key="1">
    <source>
        <dbReference type="Pfam" id="PF24758"/>
    </source>
</evidence>
<dbReference type="AlphaFoldDB" id="A0ABC9B0M3"/>
<keyword evidence="3" id="KW-1185">Reference proteome</keyword>
<name>A0ABC9B0M3_9POAL</name>
<dbReference type="Proteomes" id="UP001497457">
    <property type="component" value="Chromosome 24b"/>
</dbReference>
<dbReference type="PANTHER" id="PTHR32141">
    <property type="match status" value="1"/>
</dbReference>
<dbReference type="EMBL" id="OZ075134">
    <property type="protein sequence ID" value="CAL4990243.1"/>
    <property type="molecule type" value="Genomic_DNA"/>
</dbReference>
<dbReference type="InterPro" id="IPR055302">
    <property type="entry name" value="F-box_dom-containing"/>
</dbReference>
<dbReference type="InterPro" id="IPR053781">
    <property type="entry name" value="F-box_AtFBL13-like"/>
</dbReference>
<gene>
    <name evidence="2" type="ORF">URODEC1_LOCUS60163</name>
</gene>
<sequence>MAAAGGPRCLSDLPDDVLRRTLYFAPAREGAATAMLSRRWRWLWRTSGAVNLDTRSFCFSHDEPEVQSQAQPWDWRFESYVRRFSIKGREAFLCGASEALAAAGGPVTRLAVVVAEDSRIHPTLLVDGSKHDLIGAVIGNPAAQHVEELLVEVEDWNKQITLSFGSLPSETLRSVRIVSCGSIMAAPPDTAFRKLAELHLQRCTIPLDDLQRIVDGALKLKTLHLESCYMPPKEEEEETEDEEFDGPVPKVIWRCRIVFPVVAALVFARCTYPRKEVRLELDAPRLRYFRYEGDVQHSDTLSLKPQAASSSYLARVDLDLSVDYHAEDQVCEPFWRFIRNFSTAKVLKIQLDFTMDRVALVAKESQDELLGGLLFRHLERLELQGQYEPRSKTSMVMLANLLHCFPVLCDLRVKLSKDLTSRKRSSIDKEARADFDKSVDRFRHRRSRTLSLSGENDVNHEASYIPGLNDEYLNCLQSYLRRVSLHFCMEEPNCLGVQLAKFFVDNAMVLEETHIDDGSQKMCEHMNTSVGRWIAKNSTKMRNLAGVTVLPC</sequence>
<feature type="domain" description="F-box/LRR-repeat protein 15/At3g58940/PEG3-like LRR" evidence="1">
    <location>
        <begin position="138"/>
        <end position="230"/>
    </location>
</feature>
<dbReference type="PANTHER" id="PTHR32141:SF26">
    <property type="entry name" value="OS08G0328600 PROTEIN"/>
    <property type="match status" value="1"/>
</dbReference>
<accession>A0ABC9B0M3</accession>